<dbReference type="Proteomes" id="UP000095256">
    <property type="component" value="Unassembled WGS sequence"/>
</dbReference>
<comment type="caution">
    <text evidence="3">The sequence shown here is derived from an EMBL/GenBank/DDBJ whole genome shotgun (WGS) entry which is preliminary data.</text>
</comment>
<dbReference type="RefSeq" id="WP_069698388.1">
    <property type="nucleotide sequence ID" value="NZ_JAGGMA010000026.1"/>
</dbReference>
<keyword evidence="4" id="KW-1185">Reference proteome</keyword>
<evidence type="ECO:0000313" key="3">
    <source>
        <dbReference type="EMBL" id="OEH82648.1"/>
    </source>
</evidence>
<feature type="region of interest" description="Disordered" evidence="1">
    <location>
        <begin position="49"/>
        <end position="73"/>
    </location>
</feature>
<keyword evidence="2" id="KW-0472">Membrane</keyword>
<feature type="transmembrane region" description="Helical" evidence="2">
    <location>
        <begin position="349"/>
        <end position="370"/>
    </location>
</feature>
<dbReference type="PANTHER" id="PTHR37826:SF3">
    <property type="entry name" value="J DOMAIN-CONTAINING PROTEIN"/>
    <property type="match status" value="1"/>
</dbReference>
<feature type="compositionally biased region" description="Low complexity" evidence="1">
    <location>
        <begin position="53"/>
        <end position="65"/>
    </location>
</feature>
<protein>
    <submittedName>
        <fullName evidence="3">ATP-binding protein</fullName>
    </submittedName>
</protein>
<gene>
    <name evidence="3" type="ORF">BCR26_12515</name>
</gene>
<proteinExistence type="predicted"/>
<dbReference type="GO" id="GO:0005524">
    <property type="term" value="F:ATP binding"/>
    <property type="evidence" value="ECO:0007669"/>
    <property type="project" value="UniProtKB-KW"/>
</dbReference>
<sequence length="371" mass="42855">MDTFTHKCPNCDGPLLFDPKDQQFHCEYCLNIYAEAEISNYEQIQRDAHLEDTSSSNENLTLTTDNIKKEDHQESTQKNTMDLFLCSSCGAEIVTDSTTAATYCYYCHNPVVLSGRLSGKFLPDKVLPFTVEKEQAVEKFLSWTKRKRFIPKGFFAKEQIEKITGVYFPYWVVDVEFEGQINAVGTNFRIWRAGDIEYTETKQFDITREAKMTFKEIIKNALSKNTQQKMIEDVQPYLLDKAIPFKSQYLAGFQAEKRDIEYKSFKESIETELKNYSELLLSETISGYTRLTKIQKNVSLANEQINYMLLPIWLVTYRNKDKSGTTYYYAMNGQTGKVSGELPIDYHKLGIFTFAIFVILAAIFLFGGWLI</sequence>
<keyword evidence="3" id="KW-0067">ATP-binding</keyword>
<evidence type="ECO:0000313" key="4">
    <source>
        <dbReference type="Proteomes" id="UP000095256"/>
    </source>
</evidence>
<organism evidence="3 4">
    <name type="scientific">Enterococcus rivorum</name>
    <dbReference type="NCBI Taxonomy" id="762845"/>
    <lineage>
        <taxon>Bacteria</taxon>
        <taxon>Bacillati</taxon>
        <taxon>Bacillota</taxon>
        <taxon>Bacilli</taxon>
        <taxon>Lactobacillales</taxon>
        <taxon>Enterococcaceae</taxon>
        <taxon>Enterococcus</taxon>
    </lineage>
</organism>
<dbReference type="EMBL" id="MIEK01000018">
    <property type="protein sequence ID" value="OEH82648.1"/>
    <property type="molecule type" value="Genomic_DNA"/>
</dbReference>
<name>A0A1E5KXX5_9ENTE</name>
<dbReference type="PANTHER" id="PTHR37826">
    <property type="entry name" value="FLOTILLIN BAND_7_5 DOMAIN PROTEIN"/>
    <property type="match status" value="1"/>
</dbReference>
<keyword evidence="3" id="KW-0547">Nucleotide-binding</keyword>
<evidence type="ECO:0000256" key="1">
    <source>
        <dbReference type="SAM" id="MobiDB-lite"/>
    </source>
</evidence>
<accession>A0A1E5KXX5</accession>
<dbReference type="STRING" id="762845.BCR26_12515"/>
<dbReference type="Gene3D" id="2.20.28.30">
    <property type="entry name" value="RNA polymerase ii, chain L"/>
    <property type="match status" value="1"/>
</dbReference>
<reference evidence="3 4" key="1">
    <citation type="submission" date="2016-09" db="EMBL/GenBank/DDBJ databases">
        <authorList>
            <person name="Capua I."/>
            <person name="De Benedictis P."/>
            <person name="Joannis T."/>
            <person name="Lombin L.H."/>
            <person name="Cattoli G."/>
        </authorList>
    </citation>
    <scope>NUCLEOTIDE SEQUENCE [LARGE SCALE GENOMIC DNA]</scope>
    <source>
        <strain evidence="3 4">LMG 25899</strain>
    </source>
</reference>
<dbReference type="OrthoDB" id="3182597at2"/>
<keyword evidence="2" id="KW-1133">Transmembrane helix</keyword>
<evidence type="ECO:0000256" key="2">
    <source>
        <dbReference type="SAM" id="Phobius"/>
    </source>
</evidence>
<keyword evidence="2" id="KW-0812">Transmembrane</keyword>
<dbReference type="AlphaFoldDB" id="A0A1E5KXX5"/>